<evidence type="ECO:0000313" key="2">
    <source>
        <dbReference type="Proteomes" id="UP001307889"/>
    </source>
</evidence>
<sequence>MEVPRVIVGFRSAGVAPLESAAGGGGRGAVMRVTGGPLPLGSLPRTAAARDSHLIPSQWRSWSSSRQQTLPVALSHRHELLLALLQLQNFYRTLQVRNLYDCSTDWASSSNPAD</sequence>
<protein>
    <submittedName>
        <fullName evidence="1">Uncharacterized protein</fullName>
    </submittedName>
</protein>
<name>A0ABN7AX82_9HEMI</name>
<gene>
    <name evidence="1" type="ORF">NTJ_09618</name>
</gene>
<reference evidence="1 2" key="1">
    <citation type="submission" date="2023-09" db="EMBL/GenBank/DDBJ databases">
        <title>Nesidiocoris tenuis whole genome shotgun sequence.</title>
        <authorList>
            <person name="Shibata T."/>
            <person name="Shimoda M."/>
            <person name="Kobayashi T."/>
            <person name="Uehara T."/>
        </authorList>
    </citation>
    <scope>NUCLEOTIDE SEQUENCE [LARGE SCALE GENOMIC DNA]</scope>
    <source>
        <strain evidence="1 2">Japan</strain>
    </source>
</reference>
<accession>A0ABN7AX82</accession>
<dbReference type="EMBL" id="AP028915">
    <property type="protein sequence ID" value="BES96805.1"/>
    <property type="molecule type" value="Genomic_DNA"/>
</dbReference>
<proteinExistence type="predicted"/>
<dbReference type="Proteomes" id="UP001307889">
    <property type="component" value="Chromosome 7"/>
</dbReference>
<keyword evidence="2" id="KW-1185">Reference proteome</keyword>
<organism evidence="1 2">
    <name type="scientific">Nesidiocoris tenuis</name>
    <dbReference type="NCBI Taxonomy" id="355587"/>
    <lineage>
        <taxon>Eukaryota</taxon>
        <taxon>Metazoa</taxon>
        <taxon>Ecdysozoa</taxon>
        <taxon>Arthropoda</taxon>
        <taxon>Hexapoda</taxon>
        <taxon>Insecta</taxon>
        <taxon>Pterygota</taxon>
        <taxon>Neoptera</taxon>
        <taxon>Paraneoptera</taxon>
        <taxon>Hemiptera</taxon>
        <taxon>Heteroptera</taxon>
        <taxon>Panheteroptera</taxon>
        <taxon>Cimicomorpha</taxon>
        <taxon>Miridae</taxon>
        <taxon>Dicyphina</taxon>
        <taxon>Nesidiocoris</taxon>
    </lineage>
</organism>
<evidence type="ECO:0000313" key="1">
    <source>
        <dbReference type="EMBL" id="BES96805.1"/>
    </source>
</evidence>